<organism evidence="1 2">
    <name type="scientific">Ligilactobacillus salivarius</name>
    <dbReference type="NCBI Taxonomy" id="1624"/>
    <lineage>
        <taxon>Bacteria</taxon>
        <taxon>Bacillati</taxon>
        <taxon>Bacillota</taxon>
        <taxon>Bacilli</taxon>
        <taxon>Lactobacillales</taxon>
        <taxon>Lactobacillaceae</taxon>
        <taxon>Ligilactobacillus</taxon>
    </lineage>
</organism>
<comment type="caution">
    <text evidence="1">The sequence shown here is derived from an EMBL/GenBank/DDBJ whole genome shotgun (WGS) entry which is preliminary data.</text>
</comment>
<evidence type="ECO:0000313" key="1">
    <source>
        <dbReference type="EMBL" id="MYY65651.1"/>
    </source>
</evidence>
<dbReference type="CDD" id="cd10447">
    <property type="entry name" value="GIY-YIG_unchar_2"/>
    <property type="match status" value="1"/>
</dbReference>
<gene>
    <name evidence="1" type="ORF">FYL25_09645</name>
</gene>
<dbReference type="EMBL" id="VSUB01000017">
    <property type="protein sequence ID" value="MYY65651.1"/>
    <property type="molecule type" value="Genomic_DNA"/>
</dbReference>
<dbReference type="RefSeq" id="WP_161023048.1">
    <property type="nucleotide sequence ID" value="NZ_VSUB01000017.1"/>
</dbReference>
<reference evidence="1 2" key="1">
    <citation type="journal article" date="2020" name="Food Funct.">
        <title>Screening of Lactobacillus salivarius strains from the feces of Chinese populations and the evaluation of their effects against intestinal inflammation in mice.</title>
        <authorList>
            <person name="Zhai Q."/>
            <person name="Shen X."/>
            <person name="Cen S."/>
            <person name="Zhang C."/>
            <person name="Tian F."/>
            <person name="Zhao J."/>
            <person name="Zhang H."/>
            <person name="Xue Y."/>
            <person name="Chen W."/>
        </authorList>
    </citation>
    <scope>NUCLEOTIDE SEQUENCE [LARGE SCALE GENOMIC DNA]</scope>
    <source>
        <strain evidence="1 2">FYNDL5_1.scaf</strain>
    </source>
</reference>
<name>A0A6N9ITB3_9LACO</name>
<sequence length="343" mass="38924">MSYGKSITVYLMDGDSSQRYQVTLDNWNIKAYKIPVGLVAASNSLDSIHTAGVYFLFGYVEGQKSVYVGEAEDVYRRLTQHIPEKDGYIWDNAVVFIASEIGVLDKARVKYLENRFYNIIKDANSYRLLNRNEPTKSTITKYSEDAMEVVIDNIKLIIPVLGYTPFKNRISESVAAIKNNSNSRDTPFKNRISESVAAIKNNSNSRDTPFENLISESEFSSENEEIFYIKNTKLQAKCRFNLDIYMFNSDNPQSGLMPFTLLKGSQISNVKSSLRKSLKQLRQECIDSNAIKDGILQKDLRCFDSASYVAGFVLGRSSNGSIELRTNDGQTFKDWLAKRQNKI</sequence>
<proteinExistence type="predicted"/>
<dbReference type="AlphaFoldDB" id="A0A6N9ITB3"/>
<evidence type="ECO:0000313" key="2">
    <source>
        <dbReference type="Proteomes" id="UP000471678"/>
    </source>
</evidence>
<protein>
    <submittedName>
        <fullName evidence="1">GIY-YIG nuclease family protein</fullName>
    </submittedName>
</protein>
<accession>A0A6N9ITB3</accession>
<dbReference type="Proteomes" id="UP000471678">
    <property type="component" value="Unassembled WGS sequence"/>
</dbReference>